<name>A0A1B8GI94_9PEZI</name>
<evidence type="ECO:0000313" key="5">
    <source>
        <dbReference type="EMBL" id="OBT95516.1"/>
    </source>
</evidence>
<dbReference type="GO" id="GO:0016491">
    <property type="term" value="F:oxidoreductase activity"/>
    <property type="evidence" value="ECO:0007669"/>
    <property type="project" value="UniProtKB-KW"/>
</dbReference>
<dbReference type="PANTHER" id="PTHR46720">
    <property type="entry name" value="HYDROXYLASE, PUTATIVE (AFU_ORTHOLOGUE AFUA_3G01460)-RELATED"/>
    <property type="match status" value="1"/>
</dbReference>
<dbReference type="GO" id="GO:0071949">
    <property type="term" value="F:FAD binding"/>
    <property type="evidence" value="ECO:0007669"/>
    <property type="project" value="InterPro"/>
</dbReference>
<keyword evidence="2" id="KW-0274">FAD</keyword>
<evidence type="ECO:0000313" key="6">
    <source>
        <dbReference type="Proteomes" id="UP000091956"/>
    </source>
</evidence>
<accession>A0A1B8GI94</accession>
<dbReference type="InterPro" id="IPR036188">
    <property type="entry name" value="FAD/NAD-bd_sf"/>
</dbReference>
<keyword evidence="3" id="KW-0560">Oxidoreductase</keyword>
<dbReference type="GO" id="GO:0044550">
    <property type="term" value="P:secondary metabolite biosynthetic process"/>
    <property type="evidence" value="ECO:0007669"/>
    <property type="project" value="TreeGrafter"/>
</dbReference>
<dbReference type="RefSeq" id="XP_018129249.1">
    <property type="nucleotide sequence ID" value="XM_018274714.2"/>
</dbReference>
<reference evidence="6" key="2">
    <citation type="journal article" date="2018" name="Nat. Commun.">
        <title>Extreme sensitivity to ultraviolet light in the fungal pathogen causing white-nose syndrome of bats.</title>
        <authorList>
            <person name="Palmer J.M."/>
            <person name="Drees K.P."/>
            <person name="Foster J.T."/>
            <person name="Lindner D.L."/>
        </authorList>
    </citation>
    <scope>NUCLEOTIDE SEQUENCE [LARGE SCALE GENOMIC DNA]</scope>
    <source>
        <strain evidence="6">UAMH 10579</strain>
    </source>
</reference>
<reference evidence="5 6" key="1">
    <citation type="submission" date="2016-03" db="EMBL/GenBank/DDBJ databases">
        <title>Comparative genomics of Pseudogymnoascus destructans, the fungus causing white-nose syndrome of bats.</title>
        <authorList>
            <person name="Palmer J.M."/>
            <person name="Drees K.P."/>
            <person name="Foster J.T."/>
            <person name="Lindner D.L."/>
        </authorList>
    </citation>
    <scope>NUCLEOTIDE SEQUENCE [LARGE SCALE GENOMIC DNA]</scope>
    <source>
        <strain evidence="5 6">UAMH 10579</strain>
    </source>
</reference>
<dbReference type="AlphaFoldDB" id="A0A1B8GI94"/>
<sequence length="422" mass="46912">MAEQREPFTVAIIGGGIGGLFAALSVHHHCAALGISINVYEQTSEYKEIGAGVGIGINAAQLIHKLGLGEAANKIAGDRNGVWLAFRRSDNGAEIVTVPVNDRDAVKQLPMLRSEFLDLLLDSIRGRNAATLHTKKKCTRLVDIGDKVRLEFADSTSATAHLVIGADGIHSSVRSQFAFDNPRYSGKIVYRGLVSIEDLQPWWHLSTYAVSWVGKDKHLLVFPISDNKLLNVVAFVSVEEGKLGDFQESWVAVGNKEEVVSSFQEFEPHARRILDLMSKRPSKWVVNEREPLEQWIYLNGKVALLGDSAHAMSPHQGAGAGQAIEDGYILGKALQDYLKSQSGDLGKWMQAYQTLRLPQAQRAQRTSREAGEVYELQGEGLRGKTFDECMPELRNRLKDRMNWVWLEDIDVMYEKIATEMRG</sequence>
<dbReference type="GeneID" id="28838635"/>
<keyword evidence="6" id="KW-1185">Reference proteome</keyword>
<dbReference type="InterPro" id="IPR051104">
    <property type="entry name" value="FAD_monoxygenase"/>
</dbReference>
<dbReference type="Pfam" id="PF01494">
    <property type="entry name" value="FAD_binding_3"/>
    <property type="match status" value="1"/>
</dbReference>
<dbReference type="SUPFAM" id="SSF51905">
    <property type="entry name" value="FAD/NAD(P)-binding domain"/>
    <property type="match status" value="1"/>
</dbReference>
<dbReference type="OrthoDB" id="417877at2759"/>
<dbReference type="Proteomes" id="UP000091956">
    <property type="component" value="Unassembled WGS sequence"/>
</dbReference>
<dbReference type="Gene3D" id="3.50.50.60">
    <property type="entry name" value="FAD/NAD(P)-binding domain"/>
    <property type="match status" value="1"/>
</dbReference>
<feature type="domain" description="FAD-binding" evidence="4">
    <location>
        <begin position="9"/>
        <end position="365"/>
    </location>
</feature>
<evidence type="ECO:0000256" key="3">
    <source>
        <dbReference type="ARBA" id="ARBA00023002"/>
    </source>
</evidence>
<dbReference type="SUPFAM" id="SSF54373">
    <property type="entry name" value="FAD-linked reductases, C-terminal domain"/>
    <property type="match status" value="1"/>
</dbReference>
<evidence type="ECO:0000256" key="1">
    <source>
        <dbReference type="ARBA" id="ARBA00022630"/>
    </source>
</evidence>
<dbReference type="EMBL" id="KV460235">
    <property type="protein sequence ID" value="OBT95516.1"/>
    <property type="molecule type" value="Genomic_DNA"/>
</dbReference>
<evidence type="ECO:0000256" key="2">
    <source>
        <dbReference type="ARBA" id="ARBA00022827"/>
    </source>
</evidence>
<organism evidence="5 6">
    <name type="scientific">Pseudogymnoascus verrucosus</name>
    <dbReference type="NCBI Taxonomy" id="342668"/>
    <lineage>
        <taxon>Eukaryota</taxon>
        <taxon>Fungi</taxon>
        <taxon>Dikarya</taxon>
        <taxon>Ascomycota</taxon>
        <taxon>Pezizomycotina</taxon>
        <taxon>Leotiomycetes</taxon>
        <taxon>Thelebolales</taxon>
        <taxon>Thelebolaceae</taxon>
        <taxon>Pseudogymnoascus</taxon>
    </lineage>
</organism>
<dbReference type="PRINTS" id="PR00420">
    <property type="entry name" value="RNGMNOXGNASE"/>
</dbReference>
<evidence type="ECO:0000259" key="4">
    <source>
        <dbReference type="Pfam" id="PF01494"/>
    </source>
</evidence>
<protein>
    <recommendedName>
        <fullName evidence="4">FAD-binding domain-containing protein</fullName>
    </recommendedName>
</protein>
<keyword evidence="1" id="KW-0285">Flavoprotein</keyword>
<gene>
    <name evidence="5" type="ORF">VE01_05249</name>
</gene>
<dbReference type="InterPro" id="IPR002938">
    <property type="entry name" value="FAD-bd"/>
</dbReference>
<dbReference type="STRING" id="342668.A0A1B8GI94"/>
<proteinExistence type="predicted"/>
<dbReference type="PANTHER" id="PTHR46720:SF3">
    <property type="entry name" value="FAD-BINDING DOMAIN-CONTAINING PROTEIN-RELATED"/>
    <property type="match status" value="1"/>
</dbReference>